<sequence>MEQAELARRGAREALADIDPPRLADRIDSVLAAASMAPGALVLLIAQRADPTVDPEALAERAAGVQLIYEGLRLTRTLAHEEPWADTDEQTAANLDVLAADILVSRGFYLLAMTDAADRAVETIRAFGQDQTHRREPDADRAALDANLERGVLELAGVAGTSAVDPPVPTPVQGALDRLVREAEAPLPDAAALFRGTALLPSADGHAPPSATDP</sequence>
<reference evidence="1 2" key="1">
    <citation type="submission" date="2016-02" db="EMBL/GenBank/DDBJ databases">
        <title>Genome sequence of Halalkalicoccus paucihalophilus DSM 24557.</title>
        <authorList>
            <person name="Poehlein A."/>
            <person name="Daniel R."/>
        </authorList>
    </citation>
    <scope>NUCLEOTIDE SEQUENCE [LARGE SCALE GENOMIC DNA]</scope>
    <source>
        <strain evidence="1 2">DSM 24557</strain>
    </source>
</reference>
<gene>
    <name evidence="1" type="ORF">HAPAU_12290</name>
</gene>
<dbReference type="PATRIC" id="fig|1008153.3.peg.1237"/>
<dbReference type="RefSeq" id="WP_066380613.1">
    <property type="nucleotide sequence ID" value="NZ_LTAZ01000004.1"/>
</dbReference>
<comment type="caution">
    <text evidence="1">The sequence shown here is derived from an EMBL/GenBank/DDBJ whole genome shotgun (WGS) entry which is preliminary data.</text>
</comment>
<keyword evidence="2" id="KW-1185">Reference proteome</keyword>
<dbReference type="OrthoDB" id="312988at2157"/>
<dbReference type="Pfam" id="PF23426">
    <property type="entry name" value="DUF7114"/>
    <property type="match status" value="1"/>
</dbReference>
<protein>
    <recommendedName>
        <fullName evidence="3">Polyprenyl synthetase</fullName>
    </recommendedName>
</protein>
<accession>A0A151AEN7</accession>
<dbReference type="EMBL" id="LTAZ01000004">
    <property type="protein sequence ID" value="KYH26136.1"/>
    <property type="molecule type" value="Genomic_DNA"/>
</dbReference>
<dbReference type="AlphaFoldDB" id="A0A151AEN7"/>
<evidence type="ECO:0000313" key="1">
    <source>
        <dbReference type="EMBL" id="KYH26136.1"/>
    </source>
</evidence>
<organism evidence="1 2">
    <name type="scientific">Halalkalicoccus paucihalophilus</name>
    <dbReference type="NCBI Taxonomy" id="1008153"/>
    <lineage>
        <taxon>Archaea</taxon>
        <taxon>Methanobacteriati</taxon>
        <taxon>Methanobacteriota</taxon>
        <taxon>Stenosarchaea group</taxon>
        <taxon>Halobacteria</taxon>
        <taxon>Halobacteriales</taxon>
        <taxon>Halococcaceae</taxon>
        <taxon>Halalkalicoccus</taxon>
    </lineage>
</organism>
<evidence type="ECO:0000313" key="2">
    <source>
        <dbReference type="Proteomes" id="UP000075321"/>
    </source>
</evidence>
<proteinExistence type="predicted"/>
<dbReference type="Proteomes" id="UP000075321">
    <property type="component" value="Unassembled WGS sequence"/>
</dbReference>
<evidence type="ECO:0008006" key="3">
    <source>
        <dbReference type="Google" id="ProtNLM"/>
    </source>
</evidence>
<dbReference type="InterPro" id="IPR055538">
    <property type="entry name" value="DUF7114"/>
</dbReference>
<name>A0A151AEN7_9EURY</name>